<dbReference type="GeneID" id="104783564"/>
<protein>
    <submittedName>
        <fullName evidence="3">Uncharacterized protein LOC104783564</fullName>
    </submittedName>
</protein>
<feature type="compositionally biased region" description="Basic residues" evidence="1">
    <location>
        <begin position="209"/>
        <end position="224"/>
    </location>
</feature>
<accession>A0ABM0YWR1</accession>
<sequence>MAASPISNDKPFGIAQIKAYIPISLDMRKLKYDKWRELFETHCLSFGVLGHLDGSSSSTPATAKEWKERDGLVKMWIYGTISESILDTVLKKNASAHEFWLSNLKVISTTADLLANIDSPVTDRVLVMHLLNGLSDKFDSIINVIKHRTPFPGFLEARSMLHMEEDRLSKMVKSSPSHHDTPSSSTILYTNSDGSSRSSSNNTNNFGRGSRHRNRGGGRSRGRGRFNNNWPPNSYASSWY</sequence>
<feature type="compositionally biased region" description="Polar residues" evidence="1">
    <location>
        <begin position="230"/>
        <end position="240"/>
    </location>
</feature>
<name>A0ABM0YWR1_CAMSA</name>
<reference evidence="2" key="1">
    <citation type="journal article" date="2014" name="Nat. Commun.">
        <title>The emerging biofuel crop Camelina sativa retains a highly undifferentiated hexaploid genome structure.</title>
        <authorList>
            <person name="Kagale S."/>
            <person name="Koh C."/>
            <person name="Nixon J."/>
            <person name="Bollina V."/>
            <person name="Clarke W.E."/>
            <person name="Tuteja R."/>
            <person name="Spillane C."/>
            <person name="Robinson S.J."/>
            <person name="Links M.G."/>
            <person name="Clarke C."/>
            <person name="Higgins E.E."/>
            <person name="Huebert T."/>
            <person name="Sharpe A.G."/>
            <person name="Parkin I.A."/>
        </authorList>
    </citation>
    <scope>NUCLEOTIDE SEQUENCE [LARGE SCALE GENOMIC DNA]</scope>
    <source>
        <strain evidence="2">cv. DH55</strain>
    </source>
</reference>
<dbReference type="PANTHER" id="PTHR47481:SF41">
    <property type="entry name" value="COPIA-LIKE POLYPROTEIN_RETROTRANSPOSON"/>
    <property type="match status" value="1"/>
</dbReference>
<reference evidence="3" key="2">
    <citation type="submission" date="2025-08" db="UniProtKB">
        <authorList>
            <consortium name="RefSeq"/>
        </authorList>
    </citation>
    <scope>IDENTIFICATION</scope>
    <source>
        <tissue evidence="3">Leaf</tissue>
    </source>
</reference>
<organism evidence="2 3">
    <name type="scientific">Camelina sativa</name>
    <name type="common">False flax</name>
    <name type="synonym">Myagrum sativum</name>
    <dbReference type="NCBI Taxonomy" id="90675"/>
    <lineage>
        <taxon>Eukaryota</taxon>
        <taxon>Viridiplantae</taxon>
        <taxon>Streptophyta</taxon>
        <taxon>Embryophyta</taxon>
        <taxon>Tracheophyta</taxon>
        <taxon>Spermatophyta</taxon>
        <taxon>Magnoliopsida</taxon>
        <taxon>eudicotyledons</taxon>
        <taxon>Gunneridae</taxon>
        <taxon>Pentapetalae</taxon>
        <taxon>rosids</taxon>
        <taxon>malvids</taxon>
        <taxon>Brassicales</taxon>
        <taxon>Brassicaceae</taxon>
        <taxon>Camelineae</taxon>
        <taxon>Camelina</taxon>
    </lineage>
</organism>
<feature type="region of interest" description="Disordered" evidence="1">
    <location>
        <begin position="167"/>
        <end position="240"/>
    </location>
</feature>
<gene>
    <name evidence="3" type="primary">LOC104783564</name>
</gene>
<proteinExistence type="predicted"/>
<evidence type="ECO:0000313" key="2">
    <source>
        <dbReference type="Proteomes" id="UP000694864"/>
    </source>
</evidence>
<evidence type="ECO:0000256" key="1">
    <source>
        <dbReference type="SAM" id="MobiDB-lite"/>
    </source>
</evidence>
<dbReference type="RefSeq" id="XP_010507011.1">
    <property type="nucleotide sequence ID" value="XM_010508709.1"/>
</dbReference>
<feature type="compositionally biased region" description="Low complexity" evidence="1">
    <location>
        <begin position="182"/>
        <end position="208"/>
    </location>
</feature>
<dbReference type="Proteomes" id="UP000694864">
    <property type="component" value="Chromosome 4"/>
</dbReference>
<keyword evidence="2" id="KW-1185">Reference proteome</keyword>
<evidence type="ECO:0000313" key="3">
    <source>
        <dbReference type="RefSeq" id="XP_010507011.1"/>
    </source>
</evidence>
<dbReference type="PANTHER" id="PTHR47481">
    <property type="match status" value="1"/>
</dbReference>